<keyword evidence="2" id="KW-1185">Reference proteome</keyword>
<dbReference type="OrthoDB" id="10062294at2759"/>
<proteinExistence type="predicted"/>
<protein>
    <submittedName>
        <fullName evidence="1">Uncharacterized protein</fullName>
    </submittedName>
</protein>
<name>E4XVC2_OIKDI</name>
<gene>
    <name evidence="1" type="ORF">GSOID_T00005449001</name>
</gene>
<evidence type="ECO:0000313" key="1">
    <source>
        <dbReference type="EMBL" id="CBY19995.1"/>
    </source>
</evidence>
<dbReference type="EMBL" id="FN653207">
    <property type="protein sequence ID" value="CBY19995.1"/>
    <property type="molecule type" value="Genomic_DNA"/>
</dbReference>
<sequence>MSWTQVLPTPFAIAIAAGTWYNDSKRNYALNQLNSKREIVNNQLMRMYAPLYGNRLIHNSNLKALEKKVGKTVDAHVAEICEIKNKDALENWRR</sequence>
<dbReference type="InParanoid" id="E4XVC2"/>
<reference evidence="1" key="1">
    <citation type="journal article" date="2010" name="Science">
        <title>Plasticity of animal genome architecture unmasked by rapid evolution of a pelagic tunicate.</title>
        <authorList>
            <person name="Denoeud F."/>
            <person name="Henriet S."/>
            <person name="Mungpakdee S."/>
            <person name="Aury J.M."/>
            <person name="Da Silva C."/>
            <person name="Brinkmann H."/>
            <person name="Mikhaleva J."/>
            <person name="Olsen L.C."/>
            <person name="Jubin C."/>
            <person name="Canestro C."/>
            <person name="Bouquet J.M."/>
            <person name="Danks G."/>
            <person name="Poulain J."/>
            <person name="Campsteijn C."/>
            <person name="Adamski M."/>
            <person name="Cross I."/>
            <person name="Yadetie F."/>
            <person name="Muffato M."/>
            <person name="Louis A."/>
            <person name="Butcher S."/>
            <person name="Tsagkogeorga G."/>
            <person name="Konrad A."/>
            <person name="Singh S."/>
            <person name="Jensen M.F."/>
            <person name="Cong E.H."/>
            <person name="Eikeseth-Otteraa H."/>
            <person name="Noel B."/>
            <person name="Anthouard V."/>
            <person name="Porcel B.M."/>
            <person name="Kachouri-Lafond R."/>
            <person name="Nishino A."/>
            <person name="Ugolini M."/>
            <person name="Chourrout P."/>
            <person name="Nishida H."/>
            <person name="Aasland R."/>
            <person name="Huzurbazar S."/>
            <person name="Westhof E."/>
            <person name="Delsuc F."/>
            <person name="Lehrach H."/>
            <person name="Reinhardt R."/>
            <person name="Weissenbach J."/>
            <person name="Roy S.W."/>
            <person name="Artiguenave F."/>
            <person name="Postlethwait J.H."/>
            <person name="Manak J.R."/>
            <person name="Thompson E.M."/>
            <person name="Jaillon O."/>
            <person name="Du Pasquier L."/>
            <person name="Boudinot P."/>
            <person name="Liberles D.A."/>
            <person name="Volff J.N."/>
            <person name="Philippe H."/>
            <person name="Lenhard B."/>
            <person name="Roest Crollius H."/>
            <person name="Wincker P."/>
            <person name="Chourrout D."/>
        </authorList>
    </citation>
    <scope>NUCLEOTIDE SEQUENCE [LARGE SCALE GENOMIC DNA]</scope>
</reference>
<organism evidence="1">
    <name type="scientific">Oikopleura dioica</name>
    <name type="common">Tunicate</name>
    <dbReference type="NCBI Taxonomy" id="34765"/>
    <lineage>
        <taxon>Eukaryota</taxon>
        <taxon>Metazoa</taxon>
        <taxon>Chordata</taxon>
        <taxon>Tunicata</taxon>
        <taxon>Appendicularia</taxon>
        <taxon>Copelata</taxon>
        <taxon>Oikopleuridae</taxon>
        <taxon>Oikopleura</taxon>
    </lineage>
</organism>
<evidence type="ECO:0000313" key="2">
    <source>
        <dbReference type="Proteomes" id="UP000001307"/>
    </source>
</evidence>
<dbReference type="Proteomes" id="UP000001307">
    <property type="component" value="Unassembled WGS sequence"/>
</dbReference>
<dbReference type="AlphaFoldDB" id="E4XVC2"/>
<accession>E4XVC2</accession>